<dbReference type="AlphaFoldDB" id="A0ABD2Z286"/>
<name>A0ABD2Z286_9GENT</name>
<keyword evidence="2" id="KW-1185">Reference proteome</keyword>
<sequence length="154" mass="17745">MRRFIEDVGKEIYGAIDVKMKLRHLSTSCFSITMLKMFEKQPLSSGMKNFNSELSLKEASKQYRGTYIGHQYRLIATGYAYNGSKRIRGRKGSLWDNCTRRAKGRCSLPGLWWNIRTLRKLKKLRQLKCQGLRQGRKAGTLSQSFPAAEGLFRS</sequence>
<protein>
    <submittedName>
        <fullName evidence="1">Uncharacterized protein</fullName>
    </submittedName>
</protein>
<proteinExistence type="predicted"/>
<dbReference type="EMBL" id="JBJUIK010000011">
    <property type="protein sequence ID" value="KAL3512951.1"/>
    <property type="molecule type" value="Genomic_DNA"/>
</dbReference>
<dbReference type="Proteomes" id="UP001630127">
    <property type="component" value="Unassembled WGS sequence"/>
</dbReference>
<evidence type="ECO:0000313" key="1">
    <source>
        <dbReference type="EMBL" id="KAL3512951.1"/>
    </source>
</evidence>
<comment type="caution">
    <text evidence="1">The sequence shown here is derived from an EMBL/GenBank/DDBJ whole genome shotgun (WGS) entry which is preliminary data.</text>
</comment>
<accession>A0ABD2Z286</accession>
<evidence type="ECO:0000313" key="2">
    <source>
        <dbReference type="Proteomes" id="UP001630127"/>
    </source>
</evidence>
<reference evidence="1 2" key="1">
    <citation type="submission" date="2024-11" db="EMBL/GenBank/DDBJ databases">
        <title>A near-complete genome assembly of Cinchona calisaya.</title>
        <authorList>
            <person name="Lian D.C."/>
            <person name="Zhao X.W."/>
            <person name="Wei L."/>
        </authorList>
    </citation>
    <scope>NUCLEOTIDE SEQUENCE [LARGE SCALE GENOMIC DNA]</scope>
    <source>
        <tissue evidence="1">Nenye</tissue>
    </source>
</reference>
<organism evidence="1 2">
    <name type="scientific">Cinchona calisaya</name>
    <dbReference type="NCBI Taxonomy" id="153742"/>
    <lineage>
        <taxon>Eukaryota</taxon>
        <taxon>Viridiplantae</taxon>
        <taxon>Streptophyta</taxon>
        <taxon>Embryophyta</taxon>
        <taxon>Tracheophyta</taxon>
        <taxon>Spermatophyta</taxon>
        <taxon>Magnoliopsida</taxon>
        <taxon>eudicotyledons</taxon>
        <taxon>Gunneridae</taxon>
        <taxon>Pentapetalae</taxon>
        <taxon>asterids</taxon>
        <taxon>lamiids</taxon>
        <taxon>Gentianales</taxon>
        <taxon>Rubiaceae</taxon>
        <taxon>Cinchonoideae</taxon>
        <taxon>Cinchoneae</taxon>
        <taxon>Cinchona</taxon>
    </lineage>
</organism>
<gene>
    <name evidence="1" type="ORF">ACH5RR_025668</name>
</gene>